<dbReference type="RefSeq" id="XP_013311681.1">
    <property type="nucleotide sequence ID" value="XM_013456227.1"/>
</dbReference>
<gene>
    <name evidence="1" type="ORF">PV05_09849</name>
</gene>
<evidence type="ECO:0000313" key="2">
    <source>
        <dbReference type="Proteomes" id="UP000054342"/>
    </source>
</evidence>
<keyword evidence="2" id="KW-1185">Reference proteome</keyword>
<proteinExistence type="predicted"/>
<dbReference type="Proteomes" id="UP000054342">
    <property type="component" value="Unassembled WGS sequence"/>
</dbReference>
<evidence type="ECO:0000313" key="1">
    <source>
        <dbReference type="EMBL" id="KIW51097.1"/>
    </source>
</evidence>
<dbReference type="EMBL" id="KN847322">
    <property type="protein sequence ID" value="KIW51097.1"/>
    <property type="molecule type" value="Genomic_DNA"/>
</dbReference>
<protein>
    <submittedName>
        <fullName evidence="1">Uncharacterized protein</fullName>
    </submittedName>
</protein>
<dbReference type="OrthoDB" id="4120963at2759"/>
<name>A0A0D2CMM6_9EURO</name>
<organism evidence="1 2">
    <name type="scientific">Exophiala xenobiotica</name>
    <dbReference type="NCBI Taxonomy" id="348802"/>
    <lineage>
        <taxon>Eukaryota</taxon>
        <taxon>Fungi</taxon>
        <taxon>Dikarya</taxon>
        <taxon>Ascomycota</taxon>
        <taxon>Pezizomycotina</taxon>
        <taxon>Eurotiomycetes</taxon>
        <taxon>Chaetothyriomycetidae</taxon>
        <taxon>Chaetothyriales</taxon>
        <taxon>Herpotrichiellaceae</taxon>
        <taxon>Exophiala</taxon>
    </lineage>
</organism>
<dbReference type="HOGENOM" id="CLU_1677908_0_0_1"/>
<accession>A0A0D2CMM6</accession>
<dbReference type="GeneID" id="25331757"/>
<dbReference type="AlphaFoldDB" id="A0A0D2CMM6"/>
<sequence>MPWQQTSSPGLRERAVLCQSLTQTNKFWTEVIYYFRFCWPYTIHEIVSLSPDTGLYEFSGMYNHYLYEIRMWKMDMRFFESFPETYDDIIPALEIERPMQPASVDAPLKCWSAKPWPRPLPLPEDLNEKEENATELDQFFSASEICDWEAVPQLAVS</sequence>
<reference evidence="1 2" key="1">
    <citation type="submission" date="2015-01" db="EMBL/GenBank/DDBJ databases">
        <title>The Genome Sequence of Exophiala xenobiotica CBS118157.</title>
        <authorList>
            <consortium name="The Broad Institute Genomics Platform"/>
            <person name="Cuomo C."/>
            <person name="de Hoog S."/>
            <person name="Gorbushina A."/>
            <person name="Stielow B."/>
            <person name="Teixiera M."/>
            <person name="Abouelleil A."/>
            <person name="Chapman S.B."/>
            <person name="Priest M."/>
            <person name="Young S.K."/>
            <person name="Wortman J."/>
            <person name="Nusbaum C."/>
            <person name="Birren B."/>
        </authorList>
    </citation>
    <scope>NUCLEOTIDE SEQUENCE [LARGE SCALE GENOMIC DNA]</scope>
    <source>
        <strain evidence="1 2">CBS 118157</strain>
    </source>
</reference>